<evidence type="ECO:0000256" key="1">
    <source>
        <dbReference type="SAM" id="Phobius"/>
    </source>
</evidence>
<reference evidence="3" key="1">
    <citation type="journal article" date="2019" name="Int. J. Syst. Evol. Microbiol.">
        <title>The Global Catalogue of Microorganisms (GCM) 10K type strain sequencing project: providing services to taxonomists for standard genome sequencing and annotation.</title>
        <authorList>
            <consortium name="The Broad Institute Genomics Platform"/>
            <consortium name="The Broad Institute Genome Sequencing Center for Infectious Disease"/>
            <person name="Wu L."/>
            <person name="Ma J."/>
        </authorList>
    </citation>
    <scope>NUCLEOTIDE SEQUENCE [LARGE SCALE GENOMIC DNA]</scope>
    <source>
        <strain evidence="3">CCUG 15531</strain>
    </source>
</reference>
<gene>
    <name evidence="2" type="ORF">ACFSFW_18820</name>
</gene>
<keyword evidence="1" id="KW-0812">Transmembrane</keyword>
<dbReference type="RefSeq" id="WP_388040493.1">
    <property type="nucleotide sequence ID" value="NZ_JBHUEK010000026.1"/>
</dbReference>
<name>A0ABW4MRW1_9BACI</name>
<protein>
    <submittedName>
        <fullName evidence="2">Uncharacterized protein</fullName>
    </submittedName>
</protein>
<accession>A0ABW4MRW1</accession>
<dbReference type="EMBL" id="JBHUEK010000026">
    <property type="protein sequence ID" value="MFD1780722.1"/>
    <property type="molecule type" value="Genomic_DNA"/>
</dbReference>
<keyword evidence="1" id="KW-0472">Membrane</keyword>
<keyword evidence="1" id="KW-1133">Transmembrane helix</keyword>
<proteinExistence type="predicted"/>
<evidence type="ECO:0000313" key="2">
    <source>
        <dbReference type="EMBL" id="MFD1780722.1"/>
    </source>
</evidence>
<comment type="caution">
    <text evidence="2">The sequence shown here is derived from an EMBL/GenBank/DDBJ whole genome shotgun (WGS) entry which is preliminary data.</text>
</comment>
<dbReference type="Proteomes" id="UP001597227">
    <property type="component" value="Unassembled WGS sequence"/>
</dbReference>
<organism evidence="2 3">
    <name type="scientific">Fredinandcohnia salidurans</name>
    <dbReference type="NCBI Taxonomy" id="2595041"/>
    <lineage>
        <taxon>Bacteria</taxon>
        <taxon>Bacillati</taxon>
        <taxon>Bacillota</taxon>
        <taxon>Bacilli</taxon>
        <taxon>Bacillales</taxon>
        <taxon>Bacillaceae</taxon>
        <taxon>Fredinandcohnia</taxon>
    </lineage>
</organism>
<evidence type="ECO:0000313" key="3">
    <source>
        <dbReference type="Proteomes" id="UP001597227"/>
    </source>
</evidence>
<keyword evidence="3" id="KW-1185">Reference proteome</keyword>
<feature type="transmembrane region" description="Helical" evidence="1">
    <location>
        <begin position="7"/>
        <end position="27"/>
    </location>
</feature>
<feature type="transmembrane region" description="Helical" evidence="1">
    <location>
        <begin position="33"/>
        <end position="52"/>
    </location>
</feature>
<sequence>MMRDIAKYIVLMIAIVGQIVGIVFLFIDISKALTFYAFYMVAIILLFALLVWERKREKEEDDENDYRDY</sequence>